<dbReference type="Proteomes" id="UP000078284">
    <property type="component" value="Chromosome 4"/>
</dbReference>
<dbReference type="AlphaFoldDB" id="A0A178USI6"/>
<accession>A0A178USI6</accession>
<dbReference type="EMBL" id="LUHQ01000004">
    <property type="protein sequence ID" value="OAO96595.1"/>
    <property type="molecule type" value="Genomic_DNA"/>
</dbReference>
<dbReference type="InterPro" id="IPR001810">
    <property type="entry name" value="F-box_dom"/>
</dbReference>
<comment type="caution">
    <text evidence="2">The sequence shown here is derived from an EMBL/GenBank/DDBJ whole genome shotgun (WGS) entry which is preliminary data.</text>
</comment>
<sequence>MISQEEVPQSTNHSLSFSSLPHEIVVSCLARVSGSYYPKLCLVSKQFRSIILSNEIYKARSHLGTKENRLFVWLKLPTRSYPSWFALWIKPNETLTNDGPIKKQSTGNLLVPLPCSYNYQVLVPSVIVGSETYIVGGYDDALSSSVWFYKNGKIHTLSKAPSMSVARIDAVVVGQYPNIYVMGGCDSDESMNWGEVFNIKTQTWEPLPDPGPEVRGQLVRKMKMQKKNVYVSSEKKDYIYDTEERTWKVTEAVFNFSWCVIEKVRYIYYNKNCWWLDTKSKDWRKIKGLDFLNKFRETDRVEIVNLDGKLVMIWDRFTLSKRNKKIWCAMIALEKCQGCEGIWGKIEWIGDVLMVPLSYSFLDCMVISI</sequence>
<evidence type="ECO:0000313" key="2">
    <source>
        <dbReference type="EMBL" id="OAO96595.1"/>
    </source>
</evidence>
<reference evidence="3" key="1">
    <citation type="journal article" date="2016" name="Proc. Natl. Acad. Sci. U.S.A.">
        <title>Chromosome-level assembly of Arabidopsis thaliana Ler reveals the extent of translocation and inversion polymorphisms.</title>
        <authorList>
            <person name="Zapata L."/>
            <person name="Ding J."/>
            <person name="Willing E.M."/>
            <person name="Hartwig B."/>
            <person name="Bezdan D."/>
            <person name="Jiao W.B."/>
            <person name="Patel V."/>
            <person name="Velikkakam James G."/>
            <person name="Koornneef M."/>
            <person name="Ossowski S."/>
            <person name="Schneeberger K."/>
        </authorList>
    </citation>
    <scope>NUCLEOTIDE SEQUENCE [LARGE SCALE GENOMIC DNA]</scope>
    <source>
        <strain evidence="3">cv. Landsberg erecta</strain>
    </source>
</reference>
<gene>
    <name evidence="2" type="ordered locus">AXX17_At4g45160</name>
</gene>
<dbReference type="PROSITE" id="PS50181">
    <property type="entry name" value="FBOX"/>
    <property type="match status" value="1"/>
</dbReference>
<proteinExistence type="predicted"/>
<dbReference type="Pfam" id="PF00646">
    <property type="entry name" value="F-box"/>
    <property type="match status" value="1"/>
</dbReference>
<dbReference type="Pfam" id="PF25210">
    <property type="entry name" value="Kelch_FKB95"/>
    <property type="match status" value="1"/>
</dbReference>
<dbReference type="SUPFAM" id="SSF81383">
    <property type="entry name" value="F-box domain"/>
    <property type="match status" value="1"/>
</dbReference>
<organism evidence="2 3">
    <name type="scientific">Arabidopsis thaliana</name>
    <name type="common">Mouse-ear cress</name>
    <dbReference type="NCBI Taxonomy" id="3702"/>
    <lineage>
        <taxon>Eukaryota</taxon>
        <taxon>Viridiplantae</taxon>
        <taxon>Streptophyta</taxon>
        <taxon>Embryophyta</taxon>
        <taxon>Tracheophyta</taxon>
        <taxon>Spermatophyta</taxon>
        <taxon>Magnoliopsida</taxon>
        <taxon>eudicotyledons</taxon>
        <taxon>Gunneridae</taxon>
        <taxon>Pentapetalae</taxon>
        <taxon>rosids</taxon>
        <taxon>malvids</taxon>
        <taxon>Brassicales</taxon>
        <taxon>Brassicaceae</taxon>
        <taxon>Camelineae</taxon>
        <taxon>Arabidopsis</taxon>
    </lineage>
</organism>
<dbReference type="PANTHER" id="PTHR24414">
    <property type="entry name" value="F-BOX/KELCH-REPEAT PROTEIN SKIP4"/>
    <property type="match status" value="1"/>
</dbReference>
<dbReference type="ExpressionAtlas" id="A0A178USI6">
    <property type="expression patterns" value="baseline"/>
</dbReference>
<dbReference type="InterPro" id="IPR015915">
    <property type="entry name" value="Kelch-typ_b-propeller"/>
</dbReference>
<evidence type="ECO:0000313" key="3">
    <source>
        <dbReference type="Proteomes" id="UP000078284"/>
    </source>
</evidence>
<dbReference type="InterPro" id="IPR036047">
    <property type="entry name" value="F-box-like_dom_sf"/>
</dbReference>
<evidence type="ECO:0000259" key="1">
    <source>
        <dbReference type="PROSITE" id="PS50181"/>
    </source>
</evidence>
<dbReference type="PANTHER" id="PTHR24414:SF185">
    <property type="entry name" value="F-BOX DOMAIN-CONTAINING PROTEIN"/>
    <property type="match status" value="1"/>
</dbReference>
<dbReference type="Gene3D" id="2.120.10.80">
    <property type="entry name" value="Kelch-type beta propeller"/>
    <property type="match status" value="1"/>
</dbReference>
<feature type="domain" description="F-box" evidence="1">
    <location>
        <begin position="14"/>
        <end position="60"/>
    </location>
</feature>
<dbReference type="CDD" id="cd22152">
    <property type="entry name" value="F-box_AtAFR-like"/>
    <property type="match status" value="1"/>
</dbReference>
<dbReference type="InterPro" id="IPR050354">
    <property type="entry name" value="F-box/kelch-repeat_ARATH"/>
</dbReference>
<protein>
    <recommendedName>
        <fullName evidence="1">F-box domain-containing protein</fullName>
    </recommendedName>
</protein>
<name>A0A178USI6_ARATH</name>
<dbReference type="InterPro" id="IPR057499">
    <property type="entry name" value="Kelch_FKB95"/>
</dbReference>
<dbReference type="SUPFAM" id="SSF117281">
    <property type="entry name" value="Kelch motif"/>
    <property type="match status" value="1"/>
</dbReference>
<dbReference type="SMART" id="SM00256">
    <property type="entry name" value="FBOX"/>
    <property type="match status" value="1"/>
</dbReference>